<feature type="binding site" description="in other chain" evidence="8">
    <location>
        <position position="230"/>
    </location>
    <ligand>
        <name>IMP</name>
        <dbReference type="ChEBI" id="CHEBI:58053"/>
        <note>ligand shared between dimeric partners</note>
    </ligand>
</feature>
<protein>
    <recommendedName>
        <fullName evidence="8 10">Adenylosuccinate synthetase</fullName>
        <shortName evidence="8">AMPSase</shortName>
        <shortName evidence="8">AdSS</shortName>
        <ecNumber evidence="8 10">6.3.4.4</ecNumber>
    </recommendedName>
    <alternativeName>
        <fullName evidence="8">IMP--aspartate ligase</fullName>
    </alternativeName>
</protein>
<comment type="similarity">
    <text evidence="8 10">Belongs to the adenylosuccinate synthetase family.</text>
</comment>
<dbReference type="GO" id="GO:0005525">
    <property type="term" value="F:GTP binding"/>
    <property type="evidence" value="ECO:0007669"/>
    <property type="project" value="UniProtKB-UniRule"/>
</dbReference>
<feature type="binding site" description="in other chain" evidence="8">
    <location>
        <position position="130"/>
    </location>
    <ligand>
        <name>IMP</name>
        <dbReference type="ChEBI" id="CHEBI:58053"/>
        <note>ligand shared between dimeric partners</note>
    </ligand>
</feature>
<organism evidence="11 14">
    <name type="scientific">Myxococcus fulvus</name>
    <dbReference type="NCBI Taxonomy" id="33"/>
    <lineage>
        <taxon>Bacteria</taxon>
        <taxon>Pseudomonadati</taxon>
        <taxon>Myxococcota</taxon>
        <taxon>Myxococcia</taxon>
        <taxon>Myxococcales</taxon>
        <taxon>Cystobacterineae</taxon>
        <taxon>Myxococcaceae</taxon>
        <taxon>Myxococcus</taxon>
    </lineage>
</organism>
<evidence type="ECO:0000313" key="12">
    <source>
        <dbReference type="EMBL" id="SEU30292.1"/>
    </source>
</evidence>
<feature type="binding site" description="in other chain" evidence="8">
    <location>
        <position position="245"/>
    </location>
    <ligand>
        <name>IMP</name>
        <dbReference type="ChEBI" id="CHEBI:58053"/>
        <note>ligand shared between dimeric partners</note>
    </ligand>
</feature>
<accession>A0A511T392</accession>
<dbReference type="GO" id="GO:0004019">
    <property type="term" value="F:adenylosuccinate synthase activity"/>
    <property type="evidence" value="ECO:0007669"/>
    <property type="project" value="UniProtKB-UniRule"/>
</dbReference>
<feature type="binding site" evidence="8">
    <location>
        <begin position="12"/>
        <end position="18"/>
    </location>
    <ligand>
        <name>GTP</name>
        <dbReference type="ChEBI" id="CHEBI:37565"/>
    </ligand>
</feature>
<comment type="subcellular location">
    <subcellularLocation>
        <location evidence="8">Cytoplasm</location>
    </subcellularLocation>
</comment>
<dbReference type="CDD" id="cd03108">
    <property type="entry name" value="AdSS"/>
    <property type="match status" value="1"/>
</dbReference>
<dbReference type="RefSeq" id="WP_046712872.1">
    <property type="nucleotide sequence ID" value="NZ_BJXR01000030.1"/>
</dbReference>
<keyword evidence="7 8" id="KW-0342">GTP-binding</keyword>
<feature type="binding site" evidence="8">
    <location>
        <begin position="419"/>
        <end position="421"/>
    </location>
    <ligand>
        <name>GTP</name>
        <dbReference type="ChEBI" id="CHEBI:37565"/>
    </ligand>
</feature>
<evidence type="ECO:0000256" key="2">
    <source>
        <dbReference type="ARBA" id="ARBA00022598"/>
    </source>
</evidence>
<dbReference type="GO" id="GO:0005737">
    <property type="term" value="C:cytoplasm"/>
    <property type="evidence" value="ECO:0007669"/>
    <property type="project" value="UniProtKB-SubCell"/>
</dbReference>
<proteinExistence type="inferred from homology"/>
<feature type="binding site" evidence="8">
    <location>
        <position position="13"/>
    </location>
    <ligand>
        <name>Mg(2+)</name>
        <dbReference type="ChEBI" id="CHEBI:18420"/>
    </ligand>
</feature>
<dbReference type="UniPathway" id="UPA00075">
    <property type="reaction ID" value="UER00335"/>
</dbReference>
<dbReference type="HAMAP" id="MF_00011">
    <property type="entry name" value="Adenylosucc_synth"/>
    <property type="match status" value="1"/>
</dbReference>
<dbReference type="EMBL" id="FOIB01000008">
    <property type="protein sequence ID" value="SEU30292.1"/>
    <property type="molecule type" value="Genomic_DNA"/>
</dbReference>
<evidence type="ECO:0000256" key="10">
    <source>
        <dbReference type="RuleBase" id="RU000520"/>
    </source>
</evidence>
<dbReference type="Gene3D" id="3.90.170.10">
    <property type="entry name" value="Adenylosuccinate Synthetase, subunit A, domain 3"/>
    <property type="match status" value="1"/>
</dbReference>
<feature type="binding site" description="in other chain" evidence="8">
    <location>
        <begin position="38"/>
        <end position="41"/>
    </location>
    <ligand>
        <name>IMP</name>
        <dbReference type="ChEBI" id="CHEBI:58053"/>
        <note>ligand shared between dimeric partners</note>
    </ligand>
</feature>
<dbReference type="OrthoDB" id="9807553at2"/>
<evidence type="ECO:0000313" key="14">
    <source>
        <dbReference type="Proteomes" id="UP000321514"/>
    </source>
</evidence>
<reference evidence="11 14" key="2">
    <citation type="submission" date="2019-07" db="EMBL/GenBank/DDBJ databases">
        <title>Whole genome shotgun sequence of Myxococcus fulvus NBRC 100333.</title>
        <authorList>
            <person name="Hosoyama A."/>
            <person name="Uohara A."/>
            <person name="Ohji S."/>
            <person name="Ichikawa N."/>
        </authorList>
    </citation>
    <scope>NUCLEOTIDE SEQUENCE [LARGE SCALE GENOMIC DNA]</scope>
    <source>
        <strain evidence="11 14">NBRC 100333</strain>
    </source>
</reference>
<keyword evidence="13" id="KW-1185">Reference proteome</keyword>
<feature type="binding site" description="in other chain" evidence="8">
    <location>
        <begin position="13"/>
        <end position="16"/>
    </location>
    <ligand>
        <name>IMP</name>
        <dbReference type="ChEBI" id="CHEBI:58053"/>
        <note>ligand shared between dimeric partners</note>
    </ligand>
</feature>
<dbReference type="Gene3D" id="3.40.440.10">
    <property type="entry name" value="Adenylosuccinate Synthetase, subunit A, domain 1"/>
    <property type="match status" value="1"/>
</dbReference>
<keyword evidence="8" id="KW-0963">Cytoplasm</keyword>
<evidence type="ECO:0000256" key="6">
    <source>
        <dbReference type="ARBA" id="ARBA00022842"/>
    </source>
</evidence>
<dbReference type="Pfam" id="PF00709">
    <property type="entry name" value="Adenylsucc_synt"/>
    <property type="match status" value="1"/>
</dbReference>
<keyword evidence="5 8" id="KW-0658">Purine biosynthesis</keyword>
<evidence type="ECO:0000256" key="9">
    <source>
        <dbReference type="PROSITE-ProRule" id="PRU10134"/>
    </source>
</evidence>
<evidence type="ECO:0000256" key="5">
    <source>
        <dbReference type="ARBA" id="ARBA00022755"/>
    </source>
</evidence>
<evidence type="ECO:0000256" key="1">
    <source>
        <dbReference type="ARBA" id="ARBA00011738"/>
    </source>
</evidence>
<dbReference type="STRING" id="1334629.MFUL124B02_16465"/>
<dbReference type="EMBL" id="BJXR01000030">
    <property type="protein sequence ID" value="GEN08631.1"/>
    <property type="molecule type" value="Genomic_DNA"/>
</dbReference>
<name>A0A511T392_MYXFU</name>
<keyword evidence="4 8" id="KW-0547">Nucleotide-binding</keyword>
<comment type="cofactor">
    <cofactor evidence="8">
        <name>Mg(2+)</name>
        <dbReference type="ChEBI" id="CHEBI:18420"/>
    </cofactor>
    <text evidence="8">Binds 1 Mg(2+) ion per subunit.</text>
</comment>
<dbReference type="PANTHER" id="PTHR11846">
    <property type="entry name" value="ADENYLOSUCCINATE SYNTHETASE"/>
    <property type="match status" value="1"/>
</dbReference>
<dbReference type="PROSITE" id="PS00513">
    <property type="entry name" value="ADENYLOSUCCIN_SYN_2"/>
    <property type="match status" value="1"/>
</dbReference>
<reference evidence="12 13" key="1">
    <citation type="submission" date="2016-10" db="EMBL/GenBank/DDBJ databases">
        <authorList>
            <person name="Varghese N."/>
            <person name="Submissions S."/>
        </authorList>
    </citation>
    <scope>NUCLEOTIDE SEQUENCE [LARGE SCALE GENOMIC DNA]</scope>
    <source>
        <strain evidence="12 13">DSM 16525</strain>
    </source>
</reference>
<evidence type="ECO:0000256" key="4">
    <source>
        <dbReference type="ARBA" id="ARBA00022741"/>
    </source>
</evidence>
<comment type="pathway">
    <text evidence="8 10">Purine metabolism; AMP biosynthesis via de novo pathway; AMP from IMP: step 1/2.</text>
</comment>
<dbReference type="InterPro" id="IPR042110">
    <property type="entry name" value="Adenylosuccinate_synth_dom2"/>
</dbReference>
<evidence type="ECO:0000313" key="11">
    <source>
        <dbReference type="EMBL" id="GEN08631.1"/>
    </source>
</evidence>
<dbReference type="InterPro" id="IPR018220">
    <property type="entry name" value="Adenylosuccin_syn_GTP-bd"/>
</dbReference>
<dbReference type="NCBIfam" id="TIGR00184">
    <property type="entry name" value="purA"/>
    <property type="match status" value="1"/>
</dbReference>
<dbReference type="EC" id="6.3.4.4" evidence="8 10"/>
<comment type="function">
    <text evidence="8">Plays an important role in the de novo pathway of purine nucleotide biosynthesis. Catalyzes the first committed step in the biosynthesis of AMP from IMP.</text>
</comment>
<evidence type="ECO:0000256" key="8">
    <source>
        <dbReference type="HAMAP-Rule" id="MF_00011"/>
    </source>
</evidence>
<feature type="binding site" evidence="8">
    <location>
        <begin position="305"/>
        <end position="311"/>
    </location>
    <ligand>
        <name>substrate</name>
    </ligand>
</feature>
<comment type="caution">
    <text evidence="11">The sequence shown here is derived from an EMBL/GenBank/DDBJ whole genome shotgun (WGS) entry which is preliminary data.</text>
</comment>
<sequence length="436" mass="47052">MPNVVVIGAQWGDEGKGKVVDLLTEHAQLVVRFQGGNNAGHTLVVGGQKTVLHLIPSGILHQGKTCVIGNGVVVDPAVLVGEIDALKARGFLKEDSQLIISDNAHVIFPWHKLLDSFREKARGGSAIGTTGRGIGPSYEDKVARRGIRMRDLLNPERLRKRIEERLPQALEELRELCGKAGVPVPQLEVPQVLAEFSGLGERLKPYVHDASLYLAGQVRRGARILFEGAQGTLLDVDHGTYPFVTSSNCVAGNAAVGSGLGPTAIDKVMGISKAYTTRVGGGPFPTELSDAIGDQLRKVGDEFGATTGRPRRCGWLDGVVLRYAARVNGLWGMALTKLDVLSGLKSLQICNAYDLDGEKITELPGDYEDLARVKPIYETLPGWEENLAGVRSFDELPENAKRYVRRVEEVSGVPVVCVSVGADRGETVLLQNPFRS</sequence>
<gene>
    <name evidence="11" type="primary">purA_1</name>
    <name evidence="8" type="synonym">purA</name>
    <name evidence="11" type="ORF">MFU01_36680</name>
    <name evidence="12" type="ORF">SAMN05443572_108326</name>
</gene>
<comment type="catalytic activity">
    <reaction evidence="8 10">
        <text>IMP + L-aspartate + GTP = N(6)-(1,2-dicarboxyethyl)-AMP + GDP + phosphate + 2 H(+)</text>
        <dbReference type="Rhea" id="RHEA:15753"/>
        <dbReference type="ChEBI" id="CHEBI:15378"/>
        <dbReference type="ChEBI" id="CHEBI:29991"/>
        <dbReference type="ChEBI" id="CHEBI:37565"/>
        <dbReference type="ChEBI" id="CHEBI:43474"/>
        <dbReference type="ChEBI" id="CHEBI:57567"/>
        <dbReference type="ChEBI" id="CHEBI:58053"/>
        <dbReference type="ChEBI" id="CHEBI:58189"/>
        <dbReference type="EC" id="6.3.4.4"/>
    </reaction>
</comment>
<dbReference type="InterPro" id="IPR033128">
    <property type="entry name" value="Adenylosuccin_syn_Lys_AS"/>
</dbReference>
<feature type="binding site" evidence="8">
    <location>
        <position position="311"/>
    </location>
    <ligand>
        <name>GTP</name>
        <dbReference type="ChEBI" id="CHEBI:37565"/>
    </ligand>
</feature>
<dbReference type="FunFam" id="1.10.300.10:FF:000001">
    <property type="entry name" value="Adenylosuccinate synthetase"/>
    <property type="match status" value="1"/>
</dbReference>
<feature type="active site" description="Proton acceptor" evidence="8">
    <location>
        <position position="13"/>
    </location>
</feature>
<evidence type="ECO:0000313" key="13">
    <source>
        <dbReference type="Proteomes" id="UP000183760"/>
    </source>
</evidence>
<dbReference type="AlphaFoldDB" id="A0A511T392"/>
<dbReference type="PANTHER" id="PTHR11846:SF0">
    <property type="entry name" value="ADENYLOSUCCINATE SYNTHETASE"/>
    <property type="match status" value="1"/>
</dbReference>
<dbReference type="InterPro" id="IPR042111">
    <property type="entry name" value="Adenylosuccinate_synth_dom3"/>
</dbReference>
<feature type="binding site" evidence="8">
    <location>
        <position position="40"/>
    </location>
    <ligand>
        <name>Mg(2+)</name>
        <dbReference type="ChEBI" id="CHEBI:18420"/>
    </ligand>
</feature>
<dbReference type="PROSITE" id="PS01266">
    <property type="entry name" value="ADENYLOSUCCIN_SYN_1"/>
    <property type="match status" value="1"/>
</dbReference>
<evidence type="ECO:0000256" key="7">
    <source>
        <dbReference type="ARBA" id="ARBA00023134"/>
    </source>
</evidence>
<feature type="binding site" evidence="8">
    <location>
        <begin position="40"/>
        <end position="42"/>
    </location>
    <ligand>
        <name>GTP</name>
        <dbReference type="ChEBI" id="CHEBI:37565"/>
    </ligand>
</feature>
<feature type="binding site" evidence="8">
    <location>
        <position position="144"/>
    </location>
    <ligand>
        <name>IMP</name>
        <dbReference type="ChEBI" id="CHEBI:58053"/>
        <note>ligand shared between dimeric partners</note>
    </ligand>
</feature>
<dbReference type="GO" id="GO:0000287">
    <property type="term" value="F:magnesium ion binding"/>
    <property type="evidence" value="ECO:0007669"/>
    <property type="project" value="UniProtKB-UniRule"/>
</dbReference>
<comment type="subunit">
    <text evidence="1 8">Homodimer.</text>
</comment>
<feature type="binding site" description="in other chain" evidence="8">
    <location>
        <position position="309"/>
    </location>
    <ligand>
        <name>IMP</name>
        <dbReference type="ChEBI" id="CHEBI:58053"/>
        <note>ligand shared between dimeric partners</note>
    </ligand>
</feature>
<keyword evidence="3 8" id="KW-0479">Metal-binding</keyword>
<evidence type="ECO:0000256" key="3">
    <source>
        <dbReference type="ARBA" id="ARBA00022723"/>
    </source>
</evidence>
<dbReference type="Gene3D" id="1.10.300.10">
    <property type="entry name" value="Adenylosuccinate Synthetase, subunit A, domain 2"/>
    <property type="match status" value="1"/>
</dbReference>
<dbReference type="InterPro" id="IPR027417">
    <property type="entry name" value="P-loop_NTPase"/>
</dbReference>
<dbReference type="FunFam" id="3.90.170.10:FF:000001">
    <property type="entry name" value="Adenylosuccinate synthetase"/>
    <property type="match status" value="1"/>
</dbReference>
<keyword evidence="6 8" id="KW-0460">Magnesium</keyword>
<feature type="active site" evidence="9">
    <location>
        <position position="141"/>
    </location>
</feature>
<dbReference type="SUPFAM" id="SSF52540">
    <property type="entry name" value="P-loop containing nucleoside triphosphate hydrolases"/>
    <property type="match status" value="1"/>
</dbReference>
<dbReference type="NCBIfam" id="NF002223">
    <property type="entry name" value="PRK01117.1"/>
    <property type="match status" value="1"/>
</dbReference>
<dbReference type="SMART" id="SM00788">
    <property type="entry name" value="Adenylsucc_synt"/>
    <property type="match status" value="1"/>
</dbReference>
<dbReference type="InterPro" id="IPR042109">
    <property type="entry name" value="Adenylosuccinate_synth_dom1"/>
</dbReference>
<dbReference type="GO" id="GO:0044208">
    <property type="term" value="P:'de novo' AMP biosynthetic process"/>
    <property type="evidence" value="ECO:0007669"/>
    <property type="project" value="UniProtKB-UniRule"/>
</dbReference>
<dbReference type="GO" id="GO:0046040">
    <property type="term" value="P:IMP metabolic process"/>
    <property type="evidence" value="ECO:0007669"/>
    <property type="project" value="TreeGrafter"/>
</dbReference>
<dbReference type="Proteomes" id="UP000183760">
    <property type="component" value="Unassembled WGS sequence"/>
</dbReference>
<feature type="binding site" evidence="8">
    <location>
        <begin position="337"/>
        <end position="339"/>
    </location>
    <ligand>
        <name>GTP</name>
        <dbReference type="ChEBI" id="CHEBI:37565"/>
    </ligand>
</feature>
<keyword evidence="2 8" id="KW-0436">Ligase</keyword>
<feature type="active site" description="Proton donor" evidence="8">
    <location>
        <position position="41"/>
    </location>
</feature>
<dbReference type="Proteomes" id="UP000321514">
    <property type="component" value="Unassembled WGS sequence"/>
</dbReference>
<dbReference type="InterPro" id="IPR001114">
    <property type="entry name" value="Adenylosuccinate_synthetase"/>
</dbReference>